<dbReference type="SUPFAM" id="SSF57756">
    <property type="entry name" value="Retrovirus zinc finger-like domains"/>
    <property type="match status" value="1"/>
</dbReference>
<keyword evidence="3" id="KW-0064">Aspartyl protease</keyword>
<dbReference type="InterPro" id="IPR001878">
    <property type="entry name" value="Znf_CCHC"/>
</dbReference>
<evidence type="ECO:0000313" key="9">
    <source>
        <dbReference type="EMBL" id="BAA22288.1"/>
    </source>
</evidence>
<dbReference type="Pfam" id="PF00665">
    <property type="entry name" value="rve"/>
    <property type="match status" value="1"/>
</dbReference>
<dbReference type="Pfam" id="PF07727">
    <property type="entry name" value="RVT_2"/>
    <property type="match status" value="1"/>
</dbReference>
<dbReference type="CDD" id="cd09272">
    <property type="entry name" value="RNase_HI_RT_Ty1"/>
    <property type="match status" value="1"/>
</dbReference>
<keyword evidence="4" id="KW-0378">Hydrolase</keyword>
<dbReference type="GO" id="GO:0006508">
    <property type="term" value="P:proteolysis"/>
    <property type="evidence" value="ECO:0007669"/>
    <property type="project" value="UniProtKB-KW"/>
</dbReference>
<keyword evidence="5" id="KW-0863">Zinc-finger</keyword>
<dbReference type="SMART" id="SM00343">
    <property type="entry name" value="ZnF_C2HC"/>
    <property type="match status" value="1"/>
</dbReference>
<organism evidence="9">
    <name type="scientific">Oryza australiensis</name>
    <dbReference type="NCBI Taxonomy" id="4532"/>
    <lineage>
        <taxon>Eukaryota</taxon>
        <taxon>Viridiplantae</taxon>
        <taxon>Streptophyta</taxon>
        <taxon>Embryophyta</taxon>
        <taxon>Tracheophyta</taxon>
        <taxon>Spermatophyta</taxon>
        <taxon>Magnoliopsida</taxon>
        <taxon>Liliopsida</taxon>
        <taxon>Poales</taxon>
        <taxon>Poaceae</taxon>
        <taxon>BOP clade</taxon>
        <taxon>Oryzoideae</taxon>
        <taxon>Oryzeae</taxon>
        <taxon>Oryzinae</taxon>
        <taxon>Oryza</taxon>
    </lineage>
</organism>
<keyword evidence="2" id="KW-0479">Metal-binding</keyword>
<dbReference type="PANTHER" id="PTHR42648">
    <property type="entry name" value="TRANSPOSASE, PUTATIVE-RELATED"/>
    <property type="match status" value="1"/>
</dbReference>
<feature type="compositionally biased region" description="Basic and acidic residues" evidence="6">
    <location>
        <begin position="765"/>
        <end position="777"/>
    </location>
</feature>
<dbReference type="GO" id="GO:0003676">
    <property type="term" value="F:nucleic acid binding"/>
    <property type="evidence" value="ECO:0007669"/>
    <property type="project" value="InterPro"/>
</dbReference>
<dbReference type="InterPro" id="IPR013103">
    <property type="entry name" value="RVT_2"/>
</dbReference>
<dbReference type="GO" id="GO:0004190">
    <property type="term" value="F:aspartic-type endopeptidase activity"/>
    <property type="evidence" value="ECO:0007669"/>
    <property type="project" value="UniProtKB-KW"/>
</dbReference>
<dbReference type="PROSITE" id="PS50158">
    <property type="entry name" value="ZF_CCHC"/>
    <property type="match status" value="1"/>
</dbReference>
<dbReference type="GO" id="GO:0015074">
    <property type="term" value="P:DNA integration"/>
    <property type="evidence" value="ECO:0007669"/>
    <property type="project" value="InterPro"/>
</dbReference>
<dbReference type="PROSITE" id="PS50994">
    <property type="entry name" value="INTEGRASE"/>
    <property type="match status" value="1"/>
</dbReference>
<reference evidence="9" key="1">
    <citation type="journal article" date="1997" name="Genes Genet. Syst.">
        <title>RIRE1, a retrotransposon from wild rice Oryza australiensis.</title>
        <authorList>
            <person name="Noma K."/>
            <person name="Nakajima R."/>
            <person name="Ohtsubo H."/>
            <person name="Ohtsubo E."/>
        </authorList>
    </citation>
    <scope>NUCLEOTIDE SEQUENCE</scope>
    <source>
        <strain evidence="9">W1538</strain>
    </source>
</reference>
<feature type="domain" description="Integrase catalytic" evidence="8">
    <location>
        <begin position="480"/>
        <end position="656"/>
    </location>
</feature>
<evidence type="ECO:0000259" key="7">
    <source>
        <dbReference type="PROSITE" id="PS50158"/>
    </source>
</evidence>
<dbReference type="Pfam" id="PF14223">
    <property type="entry name" value="Retrotran_gag_2"/>
    <property type="match status" value="1"/>
</dbReference>
<feature type="compositionally biased region" description="Polar residues" evidence="6">
    <location>
        <begin position="739"/>
        <end position="754"/>
    </location>
</feature>
<evidence type="ECO:0000256" key="3">
    <source>
        <dbReference type="ARBA" id="ARBA00022750"/>
    </source>
</evidence>
<dbReference type="InterPro" id="IPR043502">
    <property type="entry name" value="DNA/RNA_pol_sf"/>
</dbReference>
<dbReference type="Pfam" id="PF13976">
    <property type="entry name" value="gag_pre-integrs"/>
    <property type="match status" value="1"/>
</dbReference>
<dbReference type="InterPro" id="IPR036875">
    <property type="entry name" value="Znf_CCHC_sf"/>
</dbReference>
<evidence type="ECO:0000256" key="6">
    <source>
        <dbReference type="SAM" id="MobiDB-lite"/>
    </source>
</evidence>
<dbReference type="InterPro" id="IPR025724">
    <property type="entry name" value="GAG-pre-integrase_dom"/>
</dbReference>
<dbReference type="Gene3D" id="3.30.420.10">
    <property type="entry name" value="Ribonuclease H-like superfamily/Ribonuclease H"/>
    <property type="match status" value="1"/>
</dbReference>
<evidence type="ECO:0000259" key="8">
    <source>
        <dbReference type="PROSITE" id="PS50994"/>
    </source>
</evidence>
<evidence type="ECO:0000256" key="2">
    <source>
        <dbReference type="ARBA" id="ARBA00022723"/>
    </source>
</evidence>
<dbReference type="InterPro" id="IPR012337">
    <property type="entry name" value="RNaseH-like_sf"/>
</dbReference>
<sequence>MAANTTPSTFNLRSILEKEKLNGTNFMDWYRNLRIVLKQERKEYVLEVPYPEELPNNATATARRGFEKHTNDALDISCLMLATMSPELQKQYESSDAHTTIQGLRGMFENQARDERFNTSKSLFACRLVEGNPVSPHVIKMIGYIESLEKLGFPLSQELATDVILQSLPPSFEPFILNYHMNNMDRTLAELHGMLKTVEESIQKNGHHVMMMQNAKRKPPVKKLCTKRKLTPDEIASASNAKKGKKGSAASDAVCFYCKETGHWKRNCKKYMEDLKKKQSTTSASGINVIDINLATSPTDSWVFDTGSVAHSCKSLQGMRRSRGLRRGEVNLRVGNGASVATVAVGTVPLHLPSGLVLELNNCYCVPTLCQNVISASCLQAEGYDFRSMNNGCSIYLRDMFYFHAPLVNGLYVLNLEASPIYNINTERQLSNDINPTFIWHCRLGHINKKRMEKLHKDGLLHSFDFESFETCESCLLGKMTKAPFTGHSERASDLLALVHTDVCGPMSSTARGGYQYFITFTDDFSRYGYIYLMRHKSESFEKFKEFQNEVQNHLGKTIKFLRSDRGGEYVSQEFGNHLKDCGIVPQLTPPGTPQWNGVSERRNRTLLDMVRSMMSQSDLPLSFWGYALETAALTLNRVPSKSVEKTPYEIWTGQPPSLSFLKIWGCEAYVKRLQSDKLTPKSDKCFVVGYPKETKGYYFYNREQAKVFVARHGVFLEKEFLSRRVSGIRVHLEEVQETPETVSATTEPQQEDQSVAPPVVDTPAPRRSERSRRAPDRYTGAEQRDILLLDNDEPKTYEEAMVGHDSNKWLGAMKSEIESMYDNQVWNLVDPPDGVKTIECKWLFKKKADMDGNVHIYKARLVAKGFKQIQGVDYDETFSPVAMLKSIRIILAIAAYFDYEIWQMDVKTAFLNGNLSEDVYMIQPQGFVDPESPGKICKLQKSIYGLKQASRSWNIRFDEVIKGFGFIKNEEEACVYKKVSGSAIVFLILYVDDILLIGNDIPMLESVKSSLKNSFSMKDLGEAAYILGIRIYRDRSKRLIGLSQSTYIDKVLKRFNMHDSKKGFLPMSHGINLSKNQCPQTHDERNKMGMVPYASAIGSIMYAMLCTRPDVSYALSATSRYQSDPGEGHWTAVKNILKYLRRTKDMFLVYGGEEDLVVSGYTDASFQTDKDDYRSQSGFVFCLNGGAVSWKSSKQDTVADSTTEAEYIAASEAAKEAVWIKKFVSELGVMTSTTGPMSLYCDNSGAIAQAKEPRSHQKSKHILRRYHLIREIVDRGDVKICKVHTDLNIADPLTKPLPQPKHEAHTRAMGIRYLHD</sequence>
<dbReference type="InterPro" id="IPR057670">
    <property type="entry name" value="SH3_retrovirus"/>
</dbReference>
<name>O23864_9ORYZ</name>
<dbReference type="InterPro" id="IPR054722">
    <property type="entry name" value="PolX-like_BBD"/>
</dbReference>
<dbReference type="InterPro" id="IPR039537">
    <property type="entry name" value="Retrotran_Ty1/copia-like"/>
</dbReference>
<dbReference type="PANTHER" id="PTHR42648:SF27">
    <property type="entry name" value="RNA-DIRECTED DNA POLYMERASE"/>
    <property type="match status" value="1"/>
</dbReference>
<feature type="region of interest" description="Disordered" evidence="6">
    <location>
        <begin position="737"/>
        <end position="779"/>
    </location>
</feature>
<evidence type="ECO:0000256" key="1">
    <source>
        <dbReference type="ARBA" id="ARBA00022670"/>
    </source>
</evidence>
<dbReference type="EMBL" id="D85597">
    <property type="protein sequence ID" value="BAA22288.1"/>
    <property type="molecule type" value="Genomic_DNA"/>
</dbReference>
<keyword evidence="5" id="KW-0862">Zinc</keyword>
<feature type="domain" description="CCHC-type" evidence="7">
    <location>
        <begin position="255"/>
        <end position="270"/>
    </location>
</feature>
<dbReference type="Pfam" id="PF00098">
    <property type="entry name" value="zf-CCHC"/>
    <property type="match status" value="1"/>
</dbReference>
<proteinExistence type="predicted"/>
<dbReference type="SUPFAM" id="SSF56672">
    <property type="entry name" value="DNA/RNA polymerases"/>
    <property type="match status" value="1"/>
</dbReference>
<dbReference type="GO" id="GO:0008270">
    <property type="term" value="F:zinc ion binding"/>
    <property type="evidence" value="ECO:0007669"/>
    <property type="project" value="UniProtKB-KW"/>
</dbReference>
<keyword evidence="1" id="KW-0645">Protease</keyword>
<dbReference type="InterPro" id="IPR001584">
    <property type="entry name" value="Integrase_cat-core"/>
</dbReference>
<dbReference type="Pfam" id="PF25597">
    <property type="entry name" value="SH3_retrovirus"/>
    <property type="match status" value="1"/>
</dbReference>
<evidence type="ECO:0000256" key="4">
    <source>
        <dbReference type="ARBA" id="ARBA00022801"/>
    </source>
</evidence>
<accession>O23864</accession>
<dbReference type="SUPFAM" id="SSF53098">
    <property type="entry name" value="Ribonuclease H-like"/>
    <property type="match status" value="1"/>
</dbReference>
<protein>
    <submittedName>
        <fullName evidence="9">Polyprotein</fullName>
    </submittedName>
</protein>
<evidence type="ECO:0000256" key="5">
    <source>
        <dbReference type="PROSITE-ProRule" id="PRU00047"/>
    </source>
</evidence>
<dbReference type="Pfam" id="PF22936">
    <property type="entry name" value="Pol_BBD"/>
    <property type="match status" value="1"/>
</dbReference>
<dbReference type="InterPro" id="IPR036397">
    <property type="entry name" value="RNaseH_sf"/>
</dbReference>
<dbReference type="Gene3D" id="4.10.60.10">
    <property type="entry name" value="Zinc finger, CCHC-type"/>
    <property type="match status" value="1"/>
</dbReference>